<evidence type="ECO:0000259" key="4">
    <source>
        <dbReference type="Pfam" id="PF00149"/>
    </source>
</evidence>
<proteinExistence type="inferred from homology"/>
<feature type="domain" description="5'-Nucleotidase C-terminal" evidence="5">
    <location>
        <begin position="437"/>
        <end position="584"/>
    </location>
</feature>
<dbReference type="Pfam" id="PF02872">
    <property type="entry name" value="5_nucleotid_C"/>
    <property type="match status" value="1"/>
</dbReference>
<dbReference type="GO" id="GO:0008253">
    <property type="term" value="F:5'-nucleotidase activity"/>
    <property type="evidence" value="ECO:0007669"/>
    <property type="project" value="TreeGrafter"/>
</dbReference>
<feature type="signal peptide" evidence="3">
    <location>
        <begin position="1"/>
        <end position="21"/>
    </location>
</feature>
<gene>
    <name evidence="6" type="ORF">NAF29_08855</name>
</gene>
<dbReference type="PANTHER" id="PTHR11575:SF24">
    <property type="entry name" value="5'-NUCLEOTIDASE"/>
    <property type="match status" value="1"/>
</dbReference>
<evidence type="ECO:0000256" key="1">
    <source>
        <dbReference type="ARBA" id="ARBA00006654"/>
    </source>
</evidence>
<dbReference type="AlphaFoldDB" id="A0AA41W6T9"/>
<dbReference type="GO" id="GO:0046872">
    <property type="term" value="F:metal ion binding"/>
    <property type="evidence" value="ECO:0007669"/>
    <property type="project" value="InterPro"/>
</dbReference>
<dbReference type="InterPro" id="IPR008334">
    <property type="entry name" value="5'-Nucleotdase_C"/>
</dbReference>
<dbReference type="RefSeq" id="WP_251261209.1">
    <property type="nucleotide sequence ID" value="NZ_JAMQGP010000003.1"/>
</dbReference>
<comment type="similarity">
    <text evidence="1 3">Belongs to the 5'-nucleotidase family.</text>
</comment>
<keyword evidence="7" id="KW-1185">Reference proteome</keyword>
<dbReference type="PROSITE" id="PS00786">
    <property type="entry name" value="5_NUCLEOTIDASE_2"/>
    <property type="match status" value="1"/>
</dbReference>
<dbReference type="Proteomes" id="UP001165393">
    <property type="component" value="Unassembled WGS sequence"/>
</dbReference>
<dbReference type="SUPFAM" id="SSF55816">
    <property type="entry name" value="5'-nucleotidase (syn. UDP-sugar hydrolase), C-terminal domain"/>
    <property type="match status" value="1"/>
</dbReference>
<dbReference type="PRINTS" id="PR01607">
    <property type="entry name" value="APYRASEFAMLY"/>
</dbReference>
<evidence type="ECO:0000259" key="5">
    <source>
        <dbReference type="Pfam" id="PF02872"/>
    </source>
</evidence>
<feature type="chain" id="PRO_5041483567" evidence="3">
    <location>
        <begin position="22"/>
        <end position="648"/>
    </location>
</feature>
<dbReference type="InterPro" id="IPR006179">
    <property type="entry name" value="5_nucleotidase/apyrase"/>
</dbReference>
<dbReference type="EMBL" id="JAMQGP010000003">
    <property type="protein sequence ID" value="MCM2679772.1"/>
    <property type="molecule type" value="Genomic_DNA"/>
</dbReference>
<dbReference type="InterPro" id="IPR004843">
    <property type="entry name" value="Calcineurin-like_PHP"/>
</dbReference>
<accession>A0AA41W6T9</accession>
<keyword evidence="3" id="KW-0378">Hydrolase</keyword>
<feature type="domain" description="Calcineurin-like phosphoesterase" evidence="4">
    <location>
        <begin position="34"/>
        <end position="268"/>
    </location>
</feature>
<dbReference type="PROSITE" id="PS51257">
    <property type="entry name" value="PROKAR_LIPOPROTEIN"/>
    <property type="match status" value="1"/>
</dbReference>
<reference evidence="6 7" key="1">
    <citation type="journal article" date="2013" name="Antonie Van Leeuwenhoek">
        <title>Echinimonas agarilytica gen. nov., sp. nov., a new gammaproteobacterium isolated from the sea urchin Strongylocentrotus intermedius.</title>
        <authorList>
            <person name="Nedashkovskaya O.I."/>
            <person name="Stenkova A.M."/>
            <person name="Zhukova N.V."/>
            <person name="Van Trappen S."/>
            <person name="Lee J.S."/>
            <person name="Kim S.B."/>
        </authorList>
    </citation>
    <scope>NUCLEOTIDE SEQUENCE [LARGE SCALE GENOMIC DNA]</scope>
    <source>
        <strain evidence="6 7">KMM 6351</strain>
    </source>
</reference>
<dbReference type="InterPro" id="IPR006146">
    <property type="entry name" value="5'-Nucleotdase_CS"/>
</dbReference>
<dbReference type="SUPFAM" id="SSF56300">
    <property type="entry name" value="Metallo-dependent phosphatases"/>
    <property type="match status" value="1"/>
</dbReference>
<evidence type="ECO:0000256" key="2">
    <source>
        <dbReference type="ARBA" id="ARBA00022729"/>
    </source>
</evidence>
<comment type="caution">
    <text evidence="6">The sequence shown here is derived from an EMBL/GenBank/DDBJ whole genome shotgun (WGS) entry which is preliminary data.</text>
</comment>
<dbReference type="GO" id="GO:0009166">
    <property type="term" value="P:nucleotide catabolic process"/>
    <property type="evidence" value="ECO:0007669"/>
    <property type="project" value="InterPro"/>
</dbReference>
<dbReference type="GO" id="GO:0008768">
    <property type="term" value="F:UDP-sugar diphosphatase activity"/>
    <property type="evidence" value="ECO:0007669"/>
    <property type="project" value="TreeGrafter"/>
</dbReference>
<dbReference type="PANTHER" id="PTHR11575">
    <property type="entry name" value="5'-NUCLEOTIDASE-RELATED"/>
    <property type="match status" value="1"/>
</dbReference>
<protein>
    <submittedName>
        <fullName evidence="6">5'-nucleotidase C-terminal domain-containing protein</fullName>
    </submittedName>
</protein>
<dbReference type="GO" id="GO:0030288">
    <property type="term" value="C:outer membrane-bounded periplasmic space"/>
    <property type="evidence" value="ECO:0007669"/>
    <property type="project" value="TreeGrafter"/>
</dbReference>
<dbReference type="Pfam" id="PF00149">
    <property type="entry name" value="Metallophos"/>
    <property type="match status" value="1"/>
</dbReference>
<keyword evidence="3" id="KW-0547">Nucleotide-binding</keyword>
<dbReference type="Gene3D" id="3.60.21.10">
    <property type="match status" value="1"/>
</dbReference>
<dbReference type="InterPro" id="IPR036907">
    <property type="entry name" value="5'-Nucleotdase_C_sf"/>
</dbReference>
<keyword evidence="2 3" id="KW-0732">Signal</keyword>
<sequence>MKHYKKILVSAILCATLVACNSSNNNNGKAISLSILHMNDHHSHINADDFDYDVSALSLSDKLEDGSNISEVSVTYGGFPMMKTLFDNLAATATNPIKIHSGDAMTGTVYYSLFKGEADAAVMNDICFDVFALGNHEFDDGDAGLARFLDFLNRGSCNTPVLAANVVPHAQSPIANDYIQPYKLMEFEGEQVGIIGIDIADKTKNSSQPDAETEFLNEIETSQKYIDELEAMGVNKIILVTHYQYKNDLLLAQSLTGVDVIVGGDSHSLLVPNYPVASSSDMSGEAPKNLTDIGFNAVGSYPSIETNLNGETVCIVQAWEYAHLMGMLQVDFDENGVVTHCSGSPQMPLDTTFVYEYSDDENRVLSTGDSQRVVAELEQLSEPVFVEPAASTQTLIDGFNEQVAVLEQTVIGEVSEDLCLDRWPGQARSTICDASATYEHGSDISNIVAKAFLTVTPTADIAIQNGGGVRVDVATGEYTIADAFTLLPFSNTLVTLNMTGAEIITVIEDALSNTLDDEGSTGSYPYASGLRFHVNASEIEGQRVSQVEVNSRLMGDWIAIDTSATYTVVTNDFIASGRDGYDTFGVIYNDSKFVDTYTEYAEGFIKYMTQLSENNQTQAKLPKDEYSTQGYIGTNGCDHSAQTDCEGF</sequence>
<dbReference type="GO" id="GO:0000166">
    <property type="term" value="F:nucleotide binding"/>
    <property type="evidence" value="ECO:0007669"/>
    <property type="project" value="UniProtKB-KW"/>
</dbReference>
<name>A0AA41W6T9_9GAMM</name>
<evidence type="ECO:0000313" key="6">
    <source>
        <dbReference type="EMBL" id="MCM2679772.1"/>
    </source>
</evidence>
<evidence type="ECO:0000313" key="7">
    <source>
        <dbReference type="Proteomes" id="UP001165393"/>
    </source>
</evidence>
<dbReference type="Gene3D" id="3.90.780.10">
    <property type="entry name" value="5'-Nucleotidase, C-terminal domain"/>
    <property type="match status" value="1"/>
</dbReference>
<organism evidence="6 7">
    <name type="scientific">Echinimonas agarilytica</name>
    <dbReference type="NCBI Taxonomy" id="1215918"/>
    <lineage>
        <taxon>Bacteria</taxon>
        <taxon>Pseudomonadati</taxon>
        <taxon>Pseudomonadota</taxon>
        <taxon>Gammaproteobacteria</taxon>
        <taxon>Alteromonadales</taxon>
        <taxon>Echinimonadaceae</taxon>
        <taxon>Echinimonas</taxon>
    </lineage>
</organism>
<evidence type="ECO:0000256" key="3">
    <source>
        <dbReference type="RuleBase" id="RU362119"/>
    </source>
</evidence>
<dbReference type="InterPro" id="IPR029052">
    <property type="entry name" value="Metallo-depent_PP-like"/>
</dbReference>